<dbReference type="RefSeq" id="WP_380804670.1">
    <property type="nucleotide sequence ID" value="NZ_JBHUIV010000020.1"/>
</dbReference>
<gene>
    <name evidence="2" type="ORF">ACFSKV_15405</name>
</gene>
<name>A0ABW5BA00_9BACT</name>
<evidence type="ECO:0000313" key="3">
    <source>
        <dbReference type="Proteomes" id="UP001597414"/>
    </source>
</evidence>
<evidence type="ECO:0000259" key="1">
    <source>
        <dbReference type="Pfam" id="PF13349"/>
    </source>
</evidence>
<proteinExistence type="predicted"/>
<dbReference type="Proteomes" id="UP001597414">
    <property type="component" value="Unassembled WGS sequence"/>
</dbReference>
<sequence>MKSSLVSRGFTSILSNKKINLIFTQVFLLGSLMFLSSCLGDDLTVVSELNQDFEGITEVEVDGAFMDVQYIGESGKQVLNLDAVLRSNSDKKYEVKYRIVGSTLQVFIETNSRLFSGGAKGEGYIKLTGPRNMKLDLEAGSGSVDAHNVVATEIELNVGSGTISGRNITSPKISLIVSSGSGRVEDITGLVKATIASGKLDLVRIDGDVEGEGSSGQIAFIDINGSVKSNISSGKIEMTNVKSIGQINVSSGQLFATNSGLSPQTNLKASSGNIYIQTFSNLMDYNYNITAGSGTVRVGDAQSSGTLNINNGSANTIRGEVSSGKIEIVN</sequence>
<dbReference type="EMBL" id="JBHUIV010000020">
    <property type="protein sequence ID" value="MFD2202963.1"/>
    <property type="molecule type" value="Genomic_DNA"/>
</dbReference>
<organism evidence="2 3">
    <name type="scientific">Shivajiella indica</name>
    <dbReference type="NCBI Taxonomy" id="872115"/>
    <lineage>
        <taxon>Bacteria</taxon>
        <taxon>Pseudomonadati</taxon>
        <taxon>Bacteroidota</taxon>
        <taxon>Cytophagia</taxon>
        <taxon>Cytophagales</taxon>
        <taxon>Cyclobacteriaceae</taxon>
        <taxon>Shivajiella</taxon>
    </lineage>
</organism>
<feature type="domain" description="DUF4097" evidence="1">
    <location>
        <begin position="228"/>
        <end position="328"/>
    </location>
</feature>
<protein>
    <submittedName>
        <fullName evidence="2">DUF4097 family beta strand repeat-containing protein</fullName>
    </submittedName>
</protein>
<feature type="domain" description="DUF4097" evidence="1">
    <location>
        <begin position="133"/>
        <end position="218"/>
    </location>
</feature>
<reference evidence="3" key="1">
    <citation type="journal article" date="2019" name="Int. J. Syst. Evol. Microbiol.">
        <title>The Global Catalogue of Microorganisms (GCM) 10K type strain sequencing project: providing services to taxonomists for standard genome sequencing and annotation.</title>
        <authorList>
            <consortium name="The Broad Institute Genomics Platform"/>
            <consortium name="The Broad Institute Genome Sequencing Center for Infectious Disease"/>
            <person name="Wu L."/>
            <person name="Ma J."/>
        </authorList>
    </citation>
    <scope>NUCLEOTIDE SEQUENCE [LARGE SCALE GENOMIC DNA]</scope>
    <source>
        <strain evidence="3">KCTC 19812</strain>
    </source>
</reference>
<evidence type="ECO:0000313" key="2">
    <source>
        <dbReference type="EMBL" id="MFD2202963.1"/>
    </source>
</evidence>
<dbReference type="Pfam" id="PF13349">
    <property type="entry name" value="DUF4097"/>
    <property type="match status" value="2"/>
</dbReference>
<accession>A0ABW5BA00</accession>
<keyword evidence="3" id="KW-1185">Reference proteome</keyword>
<comment type="caution">
    <text evidence="2">The sequence shown here is derived from an EMBL/GenBank/DDBJ whole genome shotgun (WGS) entry which is preliminary data.</text>
</comment>
<dbReference type="InterPro" id="IPR025164">
    <property type="entry name" value="Toastrack_DUF4097"/>
</dbReference>